<reference evidence="10 11" key="1">
    <citation type="submission" date="2022-12" db="EMBL/GenBank/DDBJ databases">
        <title>Coexistence and Characterization of a Novel Tigecycline Resistance gene tet(X) variant and blaNDM-1 in a Pseudomonas caeni Isolate of Chicken Origin.</title>
        <authorList>
            <person name="Lu X."/>
            <person name="Zhang L."/>
            <person name="Li R."/>
            <person name="Wang Z."/>
        </authorList>
    </citation>
    <scope>NUCLEOTIDE SEQUENCE [LARGE SCALE GENOMIC DNA]</scope>
    <source>
        <strain evidence="10 11">CE14</strain>
    </source>
</reference>
<dbReference type="RefSeq" id="WP_269818030.1">
    <property type="nucleotide sequence ID" value="NZ_CP114976.1"/>
</dbReference>
<keyword evidence="5 7" id="KW-0472">Membrane</keyword>
<evidence type="ECO:0000256" key="5">
    <source>
        <dbReference type="ARBA" id="ARBA00023136"/>
    </source>
</evidence>
<dbReference type="Pfam" id="PF02706">
    <property type="entry name" value="Wzz"/>
    <property type="match status" value="1"/>
</dbReference>
<dbReference type="InterPro" id="IPR050445">
    <property type="entry name" value="Bact_polysacc_biosynth/exp"/>
</dbReference>
<accession>A0AAE9VRL8</accession>
<evidence type="ECO:0000256" key="1">
    <source>
        <dbReference type="ARBA" id="ARBA00004651"/>
    </source>
</evidence>
<dbReference type="SUPFAM" id="SSF160355">
    <property type="entry name" value="Bacterial polysaccharide co-polymerase-like"/>
    <property type="match status" value="2"/>
</dbReference>
<feature type="transmembrane region" description="Helical" evidence="7">
    <location>
        <begin position="35"/>
        <end position="53"/>
    </location>
</feature>
<keyword evidence="4 7" id="KW-1133">Transmembrane helix</keyword>
<dbReference type="PANTHER" id="PTHR32309">
    <property type="entry name" value="TYROSINE-PROTEIN KINASE"/>
    <property type="match status" value="1"/>
</dbReference>
<keyword evidence="6" id="KW-0175">Coiled coil</keyword>
<dbReference type="KEGG" id="dce:O6P33_12110"/>
<evidence type="ECO:0000259" key="9">
    <source>
        <dbReference type="Pfam" id="PF13807"/>
    </source>
</evidence>
<evidence type="ECO:0000259" key="8">
    <source>
        <dbReference type="Pfam" id="PF02706"/>
    </source>
</evidence>
<dbReference type="Pfam" id="PF13807">
    <property type="entry name" value="GNVR"/>
    <property type="match status" value="1"/>
</dbReference>
<feature type="domain" description="Polysaccharide chain length determinant N-terminal" evidence="8">
    <location>
        <begin position="19"/>
        <end position="92"/>
    </location>
</feature>
<evidence type="ECO:0000256" key="3">
    <source>
        <dbReference type="ARBA" id="ARBA00022692"/>
    </source>
</evidence>
<evidence type="ECO:0000256" key="6">
    <source>
        <dbReference type="SAM" id="Coils"/>
    </source>
</evidence>
<comment type="subcellular location">
    <subcellularLocation>
        <location evidence="1">Cell membrane</location>
        <topology evidence="1">Multi-pass membrane protein</topology>
    </subcellularLocation>
</comment>
<dbReference type="GO" id="GO:0004713">
    <property type="term" value="F:protein tyrosine kinase activity"/>
    <property type="evidence" value="ECO:0007669"/>
    <property type="project" value="TreeGrafter"/>
</dbReference>
<protein>
    <submittedName>
        <fullName evidence="10">Wzz/FepE/Etk N-terminal domain-containing protein</fullName>
    </submittedName>
</protein>
<dbReference type="Gene3D" id="3.30.1890.10">
    <property type="entry name" value="FepE-like"/>
    <property type="match status" value="3"/>
</dbReference>
<feature type="coiled-coil region" evidence="6">
    <location>
        <begin position="196"/>
        <end position="249"/>
    </location>
</feature>
<dbReference type="GO" id="GO:0005886">
    <property type="term" value="C:plasma membrane"/>
    <property type="evidence" value="ECO:0007669"/>
    <property type="project" value="UniProtKB-SubCell"/>
</dbReference>
<dbReference type="PANTHER" id="PTHR32309:SF13">
    <property type="entry name" value="FERRIC ENTEROBACTIN TRANSPORT PROTEIN FEPE"/>
    <property type="match status" value="1"/>
</dbReference>
<evidence type="ECO:0000256" key="4">
    <source>
        <dbReference type="ARBA" id="ARBA00022989"/>
    </source>
</evidence>
<evidence type="ECO:0000313" key="10">
    <source>
        <dbReference type="EMBL" id="WBE25085.1"/>
    </source>
</evidence>
<evidence type="ECO:0000256" key="2">
    <source>
        <dbReference type="ARBA" id="ARBA00022475"/>
    </source>
</evidence>
<dbReference type="InterPro" id="IPR003856">
    <property type="entry name" value="LPS_length_determ_N"/>
</dbReference>
<keyword evidence="2" id="KW-1003">Cell membrane</keyword>
<sequence length="429" mass="47948">MSSNIPVPHQSNNAAHDADEIDLFELFQSIWQEKILIIIITAVVTVLALIYALTSTPIYQVQSIVKPAPTKDLDELNGAGIYKLSPAEALVQVGASLESYETRLGYFKAHQELFEPLLSPNKSVEQNFERINREYIKILKTDAKKDESFANYVGIQLQYPKGMDGAKIANGFVEHAVNLEKERIAASLEVVINNQLDRLRRKISNARAGYEASKEAQIAQLTEKDVLKKAKLQDELEVLREELKVRRQNRIMQLDEAITIATALGIKKPATPSSLANETRTSGSVIRTEVNSQQNPLYFMGTEALNAERDALMARENDDFTSGRIVEINTALKLLEHNRQIEVLQARENEDLFLAELAENRKEISRLKNLQVNMDKLNLVRVDQAAVEPTAPIKPKKSLIVAVGIVLGGMLGVFAALIRSMIRKRKNAA</sequence>
<feature type="transmembrane region" description="Helical" evidence="7">
    <location>
        <begin position="399"/>
        <end position="418"/>
    </location>
</feature>
<keyword evidence="3 7" id="KW-0812">Transmembrane</keyword>
<gene>
    <name evidence="10" type="ORF">O6P33_12110</name>
</gene>
<keyword evidence="11" id="KW-1185">Reference proteome</keyword>
<dbReference type="Proteomes" id="UP001212189">
    <property type="component" value="Chromosome"/>
</dbReference>
<proteinExistence type="predicted"/>
<dbReference type="InterPro" id="IPR032807">
    <property type="entry name" value="GNVR"/>
</dbReference>
<evidence type="ECO:0000313" key="11">
    <source>
        <dbReference type="Proteomes" id="UP001212189"/>
    </source>
</evidence>
<dbReference type="AlphaFoldDB" id="A0AAE9VRL8"/>
<name>A0AAE9VRL8_9GAMM</name>
<organism evidence="10 11">
    <name type="scientific">Denitrificimonas caeni</name>
    <dbReference type="NCBI Taxonomy" id="521720"/>
    <lineage>
        <taxon>Bacteria</taxon>
        <taxon>Pseudomonadati</taxon>
        <taxon>Pseudomonadota</taxon>
        <taxon>Gammaproteobacteria</taxon>
        <taxon>Pseudomonadales</taxon>
        <taxon>Pseudomonadaceae</taxon>
        <taxon>Denitrificimonas</taxon>
    </lineage>
</organism>
<dbReference type="EMBL" id="CP114976">
    <property type="protein sequence ID" value="WBE25085.1"/>
    <property type="molecule type" value="Genomic_DNA"/>
</dbReference>
<evidence type="ECO:0000256" key="7">
    <source>
        <dbReference type="SAM" id="Phobius"/>
    </source>
</evidence>
<feature type="domain" description="Tyrosine-protein kinase G-rich" evidence="9">
    <location>
        <begin position="375"/>
        <end position="421"/>
    </location>
</feature>